<proteinExistence type="inferred from homology"/>
<dbReference type="GO" id="GO:0032389">
    <property type="term" value="C:MutLalpha complex"/>
    <property type="evidence" value="ECO:0007669"/>
    <property type="project" value="TreeGrafter"/>
</dbReference>
<dbReference type="GO" id="GO:0016887">
    <property type="term" value="F:ATP hydrolysis activity"/>
    <property type="evidence" value="ECO:0007669"/>
    <property type="project" value="InterPro"/>
</dbReference>
<protein>
    <submittedName>
        <fullName evidence="3">Uncharacterized protein</fullName>
    </submittedName>
</protein>
<evidence type="ECO:0000256" key="1">
    <source>
        <dbReference type="ARBA" id="ARBA00006082"/>
    </source>
</evidence>
<gene>
    <name evidence="3" type="ORF">BDV35DRAFT_74453</name>
</gene>
<organism evidence="3">
    <name type="scientific">Aspergillus flavus</name>
    <dbReference type="NCBI Taxonomy" id="5059"/>
    <lineage>
        <taxon>Eukaryota</taxon>
        <taxon>Fungi</taxon>
        <taxon>Dikarya</taxon>
        <taxon>Ascomycota</taxon>
        <taxon>Pezizomycotina</taxon>
        <taxon>Eurotiomycetes</taxon>
        <taxon>Eurotiomycetidae</taxon>
        <taxon>Eurotiales</taxon>
        <taxon>Aspergillaceae</taxon>
        <taxon>Aspergillus</taxon>
        <taxon>Aspergillus subgen. Circumdati</taxon>
    </lineage>
</organism>
<dbReference type="SUPFAM" id="SSF55874">
    <property type="entry name" value="ATPase domain of HSP90 chaperone/DNA topoisomerase II/histidine kinase"/>
    <property type="match status" value="1"/>
</dbReference>
<dbReference type="PANTHER" id="PTHR10073">
    <property type="entry name" value="DNA MISMATCH REPAIR PROTEIN MLH, PMS, MUTL"/>
    <property type="match status" value="1"/>
</dbReference>
<feature type="region of interest" description="Disordered" evidence="2">
    <location>
        <begin position="24"/>
        <end position="46"/>
    </location>
</feature>
<sequence length="107" mass="11800">MEINGGTLSYLVRCLLIAVSRKVADNPRKSRSHQPSSSWDEYGDHQGHRGPLGTYLWICECAVPNFVVLRFFQVHQIQSGQVIVDLCSVAKELVENSLDAGATSIGK</sequence>
<accession>A0A5N6GJK8</accession>
<dbReference type="AlphaFoldDB" id="A0A5N6GJK8"/>
<dbReference type="Gene3D" id="3.30.565.10">
    <property type="entry name" value="Histidine kinase-like ATPase, C-terminal domain"/>
    <property type="match status" value="1"/>
</dbReference>
<dbReference type="GO" id="GO:0006298">
    <property type="term" value="P:mismatch repair"/>
    <property type="evidence" value="ECO:0007669"/>
    <property type="project" value="InterPro"/>
</dbReference>
<dbReference type="EMBL" id="ML734696">
    <property type="protein sequence ID" value="KAB8241270.1"/>
    <property type="molecule type" value="Genomic_DNA"/>
</dbReference>
<reference evidence="3" key="1">
    <citation type="submission" date="2019-04" db="EMBL/GenBank/DDBJ databases">
        <title>Friends and foes A comparative genomics study of 23 Aspergillus species from section Flavi.</title>
        <authorList>
            <consortium name="DOE Joint Genome Institute"/>
            <person name="Kjaerbolling I."/>
            <person name="Vesth T."/>
            <person name="Frisvad J.C."/>
            <person name="Nybo J.L."/>
            <person name="Theobald S."/>
            <person name="Kildgaard S."/>
            <person name="Isbrandt T."/>
            <person name="Kuo A."/>
            <person name="Sato A."/>
            <person name="Lyhne E.K."/>
            <person name="Kogle M.E."/>
            <person name="Wiebenga A."/>
            <person name="Kun R.S."/>
            <person name="Lubbers R.J."/>
            <person name="Makela M.R."/>
            <person name="Barry K."/>
            <person name="Chovatia M."/>
            <person name="Clum A."/>
            <person name="Daum C."/>
            <person name="Haridas S."/>
            <person name="He G."/>
            <person name="LaButti K."/>
            <person name="Lipzen A."/>
            <person name="Mondo S."/>
            <person name="Riley R."/>
            <person name="Salamov A."/>
            <person name="Simmons B.A."/>
            <person name="Magnuson J.K."/>
            <person name="Henrissat B."/>
            <person name="Mortensen U.H."/>
            <person name="Larsen T.O."/>
            <person name="Devries R.P."/>
            <person name="Grigoriev I.V."/>
            <person name="Machida M."/>
            <person name="Baker S.E."/>
            <person name="Andersen M.R."/>
        </authorList>
    </citation>
    <scope>NUCLEOTIDE SEQUENCE [LARGE SCALE GENOMIC DNA]</scope>
    <source>
        <strain evidence="3">CBS 121.62</strain>
    </source>
</reference>
<comment type="similarity">
    <text evidence="1">Belongs to the DNA mismatch repair MutL/HexB family.</text>
</comment>
<evidence type="ECO:0000256" key="2">
    <source>
        <dbReference type="SAM" id="MobiDB-lite"/>
    </source>
</evidence>
<dbReference type="InterPro" id="IPR036890">
    <property type="entry name" value="HATPase_C_sf"/>
</dbReference>
<dbReference type="InterPro" id="IPR038973">
    <property type="entry name" value="MutL/Mlh/Pms-like"/>
</dbReference>
<name>A0A5N6GJK8_ASPFL</name>
<dbReference type="Proteomes" id="UP000325434">
    <property type="component" value="Unassembled WGS sequence"/>
</dbReference>
<dbReference type="GO" id="GO:0140664">
    <property type="term" value="F:ATP-dependent DNA damage sensor activity"/>
    <property type="evidence" value="ECO:0007669"/>
    <property type="project" value="InterPro"/>
</dbReference>
<dbReference type="PANTHER" id="PTHR10073:SF52">
    <property type="entry name" value="MISMATCH REPAIR ENDONUCLEASE PMS2"/>
    <property type="match status" value="1"/>
</dbReference>
<evidence type="ECO:0000313" key="3">
    <source>
        <dbReference type="EMBL" id="KAB8241270.1"/>
    </source>
</evidence>